<accession>A0A9P7AGA8</accession>
<dbReference type="OrthoDB" id="2688781at2759"/>
<organism evidence="1 2">
    <name type="scientific">Suillus plorans</name>
    <dbReference type="NCBI Taxonomy" id="116603"/>
    <lineage>
        <taxon>Eukaryota</taxon>
        <taxon>Fungi</taxon>
        <taxon>Dikarya</taxon>
        <taxon>Basidiomycota</taxon>
        <taxon>Agaricomycotina</taxon>
        <taxon>Agaricomycetes</taxon>
        <taxon>Agaricomycetidae</taxon>
        <taxon>Boletales</taxon>
        <taxon>Suillineae</taxon>
        <taxon>Suillaceae</taxon>
        <taxon>Suillus</taxon>
    </lineage>
</organism>
<proteinExistence type="predicted"/>
<dbReference type="GeneID" id="64597746"/>
<evidence type="ECO:0000313" key="1">
    <source>
        <dbReference type="EMBL" id="KAG1788169.1"/>
    </source>
</evidence>
<dbReference type="Proteomes" id="UP000719766">
    <property type="component" value="Unassembled WGS sequence"/>
</dbReference>
<dbReference type="EMBL" id="JABBWE010000071">
    <property type="protein sequence ID" value="KAG1788169.1"/>
    <property type="molecule type" value="Genomic_DNA"/>
</dbReference>
<protein>
    <submittedName>
        <fullName evidence="1">Uncharacterized protein</fullName>
    </submittedName>
</protein>
<keyword evidence="2" id="KW-1185">Reference proteome</keyword>
<reference evidence="1" key="1">
    <citation type="journal article" date="2020" name="New Phytol.">
        <title>Comparative genomics reveals dynamic genome evolution in host specialist ectomycorrhizal fungi.</title>
        <authorList>
            <person name="Lofgren L.A."/>
            <person name="Nguyen N.H."/>
            <person name="Vilgalys R."/>
            <person name="Ruytinx J."/>
            <person name="Liao H.L."/>
            <person name="Branco S."/>
            <person name="Kuo A."/>
            <person name="LaButti K."/>
            <person name="Lipzen A."/>
            <person name="Andreopoulos W."/>
            <person name="Pangilinan J."/>
            <person name="Riley R."/>
            <person name="Hundley H."/>
            <person name="Na H."/>
            <person name="Barry K."/>
            <person name="Grigoriev I.V."/>
            <person name="Stajich J.E."/>
            <person name="Kennedy P.G."/>
        </authorList>
    </citation>
    <scope>NUCLEOTIDE SEQUENCE</scope>
    <source>
        <strain evidence="1">S12</strain>
    </source>
</reference>
<dbReference type="AlphaFoldDB" id="A0A9P7AGA8"/>
<comment type="caution">
    <text evidence="1">The sequence shown here is derived from an EMBL/GenBank/DDBJ whole genome shotgun (WGS) entry which is preliminary data.</text>
</comment>
<gene>
    <name evidence="1" type="ORF">HD556DRAFT_1405796</name>
</gene>
<dbReference type="RefSeq" id="XP_041155446.1">
    <property type="nucleotide sequence ID" value="XM_041303982.1"/>
</dbReference>
<sequence>MKFQWYSPHFTSRGLPRTIFPDQHRSINLPPIPEAYNYLLVVQCVVSLCEGFASFTGPLYTFNILSLSFSHLPLLTSPHFRRTIIVHSIVENG</sequence>
<evidence type="ECO:0000313" key="2">
    <source>
        <dbReference type="Proteomes" id="UP000719766"/>
    </source>
</evidence>
<name>A0A9P7AGA8_9AGAM</name>